<dbReference type="Pfam" id="PF04350">
    <property type="entry name" value="PilO"/>
    <property type="match status" value="1"/>
</dbReference>
<keyword evidence="1" id="KW-0472">Membrane</keyword>
<keyword evidence="1" id="KW-1133">Transmembrane helix</keyword>
<protein>
    <submittedName>
        <fullName evidence="2">Pilus assembly protein, PilO</fullName>
    </submittedName>
</protein>
<dbReference type="RefSeq" id="WP_161820722.1">
    <property type="nucleotide sequence ID" value="NZ_LSRS01000001.1"/>
</dbReference>
<keyword evidence="1" id="KW-0812">Transmembrane</keyword>
<accession>A0A9D3AYZ6</accession>
<dbReference type="InterPro" id="IPR007445">
    <property type="entry name" value="PilO"/>
</dbReference>
<organism evidence="2 3">
    <name type="scientific">Sporotomaculum syntrophicum</name>
    <dbReference type="NCBI Taxonomy" id="182264"/>
    <lineage>
        <taxon>Bacteria</taxon>
        <taxon>Bacillati</taxon>
        <taxon>Bacillota</taxon>
        <taxon>Clostridia</taxon>
        <taxon>Eubacteriales</taxon>
        <taxon>Desulfallaceae</taxon>
        <taxon>Sporotomaculum</taxon>
    </lineage>
</organism>
<gene>
    <name evidence="2" type="ORF">SPSYN_00296</name>
</gene>
<dbReference type="EMBL" id="LSRS01000001">
    <property type="protein sequence ID" value="KAF1086577.1"/>
    <property type="molecule type" value="Genomic_DNA"/>
</dbReference>
<evidence type="ECO:0000313" key="3">
    <source>
        <dbReference type="Proteomes" id="UP000798488"/>
    </source>
</evidence>
<dbReference type="PANTHER" id="PTHR39555:SF1">
    <property type="entry name" value="TYPE IV PILUS INNER MEMBRANE COMPONENT PILO"/>
    <property type="match status" value="1"/>
</dbReference>
<evidence type="ECO:0000256" key="1">
    <source>
        <dbReference type="SAM" id="Phobius"/>
    </source>
</evidence>
<feature type="transmembrane region" description="Helical" evidence="1">
    <location>
        <begin position="12"/>
        <end position="32"/>
    </location>
</feature>
<dbReference type="Gene3D" id="3.30.70.60">
    <property type="match status" value="1"/>
</dbReference>
<reference evidence="2" key="1">
    <citation type="submission" date="2016-02" db="EMBL/GenBank/DDBJ databases">
        <title>Draft Genome Sequence of Sporotomaculum syntrophicum Strain FB, a Syntrophic Benzoate Degrader.</title>
        <authorList>
            <person name="Nobu M.K."/>
            <person name="Narihiro T."/>
            <person name="Qiu Y.-L."/>
            <person name="Ohashi A."/>
            <person name="Liu W.-T."/>
            <person name="Yuji S."/>
        </authorList>
    </citation>
    <scope>NUCLEOTIDE SEQUENCE</scope>
    <source>
        <strain evidence="2">FB</strain>
    </source>
</reference>
<proteinExistence type="predicted"/>
<name>A0A9D3AYZ6_9FIRM</name>
<dbReference type="InterPro" id="IPR014717">
    <property type="entry name" value="Transl_elong_EF1B/ribsomal_bS6"/>
</dbReference>
<dbReference type="AlphaFoldDB" id="A0A9D3AYZ6"/>
<dbReference type="GO" id="GO:0043107">
    <property type="term" value="P:type IV pilus-dependent motility"/>
    <property type="evidence" value="ECO:0007669"/>
    <property type="project" value="InterPro"/>
</dbReference>
<dbReference type="GO" id="GO:0043683">
    <property type="term" value="P:type IV pilus assembly"/>
    <property type="evidence" value="ECO:0007669"/>
    <property type="project" value="InterPro"/>
</dbReference>
<comment type="caution">
    <text evidence="2">The sequence shown here is derived from an EMBL/GenBank/DDBJ whole genome shotgun (WGS) entry which is preliminary data.</text>
</comment>
<dbReference type="OrthoDB" id="1807571at2"/>
<dbReference type="PANTHER" id="PTHR39555">
    <property type="entry name" value="FIMBRIAL ASSEMBLY PROTEIN PILO-LIKE PROTEIN-RELATED"/>
    <property type="match status" value="1"/>
</dbReference>
<keyword evidence="3" id="KW-1185">Reference proteome</keyword>
<sequence>MKKSNYSREEVLSIGLGAVAIILMMFLLYNQWTALQEGHAAIDRERASLYKTQASYRGLKQLESRAEQMQEKLNEFNKAFPGSPAEDLLINDISNMATAAGGDLLQVQFAEHITRKKYMEMPVTIDLKINYTGMIDMLDYMQNGPRALRIEEFTMRGGDQMSPGISANIKTTAFYTD</sequence>
<evidence type="ECO:0000313" key="2">
    <source>
        <dbReference type="EMBL" id="KAF1086577.1"/>
    </source>
</evidence>
<dbReference type="Proteomes" id="UP000798488">
    <property type="component" value="Unassembled WGS sequence"/>
</dbReference>